<dbReference type="Gene3D" id="3.20.20.80">
    <property type="entry name" value="Glycosidases"/>
    <property type="match status" value="1"/>
</dbReference>
<accession>A0A1W6ZJ27</accession>
<keyword evidence="2" id="KW-0732">Signal</keyword>
<reference evidence="3 4" key="1">
    <citation type="submission" date="2017-05" db="EMBL/GenBank/DDBJ databases">
        <title>Complete and WGS of Bordetella genogroups.</title>
        <authorList>
            <person name="Spilker T."/>
            <person name="LiPuma J."/>
        </authorList>
    </citation>
    <scope>NUCLEOTIDE SEQUENCE [LARGE SCALE GENOMIC DNA]</scope>
    <source>
        <strain evidence="3 4">AU7206</strain>
    </source>
</reference>
<dbReference type="EMBL" id="CP021111">
    <property type="protein sequence ID" value="ARP97150.1"/>
    <property type="molecule type" value="Genomic_DNA"/>
</dbReference>
<organism evidence="3 4">
    <name type="scientific">Bordetella genomosp. 13</name>
    <dbReference type="NCBI Taxonomy" id="463040"/>
    <lineage>
        <taxon>Bacteria</taxon>
        <taxon>Pseudomonadati</taxon>
        <taxon>Pseudomonadota</taxon>
        <taxon>Betaproteobacteria</taxon>
        <taxon>Burkholderiales</taxon>
        <taxon>Alcaligenaceae</taxon>
        <taxon>Bordetella</taxon>
    </lineage>
</organism>
<dbReference type="KEGG" id="bgm:CAL15_23910"/>
<protein>
    <submittedName>
        <fullName evidence="3">Uncharacterized protein</fullName>
    </submittedName>
</protein>
<gene>
    <name evidence="3" type="ORF">CAL15_23910</name>
</gene>
<feature type="signal peptide" evidence="2">
    <location>
        <begin position="1"/>
        <end position="21"/>
    </location>
</feature>
<keyword evidence="4" id="KW-1185">Reference proteome</keyword>
<feature type="chain" id="PRO_5013320832" evidence="2">
    <location>
        <begin position="22"/>
        <end position="784"/>
    </location>
</feature>
<evidence type="ECO:0000313" key="4">
    <source>
        <dbReference type="Proteomes" id="UP000194161"/>
    </source>
</evidence>
<sequence length="784" mass="86132">MRFVWSAVLAVMLALTMTARAADAPVPFQFTVDEQGLAGAPDRSALNQPLGPADRIVARDGHFYRVGADGRPRTDDDTRVRLFGISLSFSTNFPSTEEAMRLARQLRKAGFNAVRLHHMDFWLGRETDRPRGILTPDPYPTFNAAAVERVRNFIAVLAREGIYTNLNLYVSYRFRPEIDGLLDFDTPDNRMPIGASVHVYHPRMAALQETFARRIIEQLRLKDNPALAMVEIHNETSLLAAWMRKEWKTHALPSAYEPVLREAWNRWLAGRYGSGAAACRAWEVCDADASGVVALPTQDEAAPRSTLGSIVNRVRARWNELMPADAMQSLSGEALRLHDFLDFLVDTDRAYVERMRDVVREAAGELVPVTGTQMVYGGVLNFDTQAGMDYLDEHRYIDHPDGAQSDWSIRSTSPTGGDMDILLALSFRRDHTKPFVLSEYNLTFPNPRGAEIMPVVATVAALQDWDGLFFYDYLDADTWPDAPTNFALSGDWGKYALAGQSAQIFRQQWIEPLRTSLQVPLPRQARDAIALANEYGGLEKAIGQLGVTPADAWRHRVSVDTQAQGPVHKPQPDGAQQQAVFDARQGYLTLAAPNVRGVIGNLDSQWRGAPGLQARALSNGDAAADIVLTPLDGQPVAQSRHLLLTLGSSTVGTQPGSFPARPKQLQRYKNQSGRWTLEPDPDGMDKPSGSRTASAPAWLSRPALCVRWSGATAPAAIYPLDGRGRRGQALDETVIWRQGNAVAVDLSARASAPPSPWYEVVLPPGQAAAGAGTLMPDCMPGNAK</sequence>
<evidence type="ECO:0000313" key="3">
    <source>
        <dbReference type="EMBL" id="ARP97150.1"/>
    </source>
</evidence>
<dbReference type="AlphaFoldDB" id="A0A1W6ZJ27"/>
<name>A0A1W6ZJ27_9BORD</name>
<feature type="region of interest" description="Disordered" evidence="1">
    <location>
        <begin position="651"/>
        <end position="695"/>
    </location>
</feature>
<dbReference type="RefSeq" id="WP_086080789.1">
    <property type="nucleotide sequence ID" value="NZ_CP021111.1"/>
</dbReference>
<proteinExistence type="predicted"/>
<dbReference type="STRING" id="463040.CAL15_23910"/>
<evidence type="ECO:0000256" key="1">
    <source>
        <dbReference type="SAM" id="MobiDB-lite"/>
    </source>
</evidence>
<evidence type="ECO:0000256" key="2">
    <source>
        <dbReference type="SAM" id="SignalP"/>
    </source>
</evidence>
<dbReference type="InterPro" id="IPR017853">
    <property type="entry name" value="GH"/>
</dbReference>
<dbReference type="SUPFAM" id="SSF51445">
    <property type="entry name" value="(Trans)glycosidases"/>
    <property type="match status" value="1"/>
</dbReference>
<dbReference type="OrthoDB" id="9771116at2"/>
<dbReference type="Proteomes" id="UP000194161">
    <property type="component" value="Chromosome"/>
</dbReference>